<dbReference type="EMBL" id="JBJVNE010000041">
    <property type="protein sequence ID" value="MFM9653202.1"/>
    <property type="molecule type" value="Genomic_DNA"/>
</dbReference>
<reference evidence="2 3" key="1">
    <citation type="submission" date="2024-12" db="EMBL/GenBank/DDBJ databases">
        <title>Forecasting of Potato common scab and diversities of Pathogenic streptomyces spp. in china.</title>
        <authorList>
            <person name="Handique U."/>
            <person name="Wu J."/>
        </authorList>
    </citation>
    <scope>NUCLEOTIDE SEQUENCE [LARGE SCALE GENOMIC DNA]</scope>
    <source>
        <strain evidence="2 3">ZRIMU1585</strain>
    </source>
</reference>
<evidence type="ECO:0008006" key="4">
    <source>
        <dbReference type="Google" id="ProtNLM"/>
    </source>
</evidence>
<protein>
    <recommendedName>
        <fullName evidence="4">Secreted protein</fullName>
    </recommendedName>
</protein>
<feature type="compositionally biased region" description="Low complexity" evidence="1">
    <location>
        <begin position="78"/>
        <end position="90"/>
    </location>
</feature>
<name>A0ABW9IZ68_STRGJ</name>
<dbReference type="RefSeq" id="WP_369276781.1">
    <property type="nucleotide sequence ID" value="NZ_JBJVMW010000046.1"/>
</dbReference>
<dbReference type="Proteomes" id="UP001631993">
    <property type="component" value="Unassembled WGS sequence"/>
</dbReference>
<comment type="caution">
    <text evidence="2">The sequence shown here is derived from an EMBL/GenBank/DDBJ whole genome shotgun (WGS) entry which is preliminary data.</text>
</comment>
<feature type="region of interest" description="Disordered" evidence="1">
    <location>
        <begin position="36"/>
        <end position="99"/>
    </location>
</feature>
<feature type="compositionally biased region" description="Low complexity" evidence="1">
    <location>
        <begin position="36"/>
        <end position="68"/>
    </location>
</feature>
<proteinExistence type="predicted"/>
<keyword evidence="3" id="KW-1185">Reference proteome</keyword>
<gene>
    <name evidence="2" type="ORF">ACKI1S_44815</name>
</gene>
<evidence type="ECO:0000313" key="3">
    <source>
        <dbReference type="Proteomes" id="UP001631993"/>
    </source>
</evidence>
<sequence>MVINVSTVGTSSSGTRSFSLFRVFVASSISAFCSGGSSDVRSSVSGGSEVSDVPLGVEEGGVVDPVGPLGSGDGGESGDVVGLVEPLGVSEGDGGGSVD</sequence>
<organism evidence="2 3">
    <name type="scientific">Streptomyces galilaeus</name>
    <dbReference type="NCBI Taxonomy" id="33899"/>
    <lineage>
        <taxon>Bacteria</taxon>
        <taxon>Bacillati</taxon>
        <taxon>Actinomycetota</taxon>
        <taxon>Actinomycetes</taxon>
        <taxon>Kitasatosporales</taxon>
        <taxon>Streptomycetaceae</taxon>
        <taxon>Streptomyces</taxon>
    </lineage>
</organism>
<accession>A0ABW9IZ68</accession>
<evidence type="ECO:0000256" key="1">
    <source>
        <dbReference type="SAM" id="MobiDB-lite"/>
    </source>
</evidence>
<evidence type="ECO:0000313" key="2">
    <source>
        <dbReference type="EMBL" id="MFM9653202.1"/>
    </source>
</evidence>